<dbReference type="SUPFAM" id="SSF54001">
    <property type="entry name" value="Cysteine proteinases"/>
    <property type="match status" value="1"/>
</dbReference>
<evidence type="ECO:0000259" key="3">
    <source>
        <dbReference type="SMART" id="SM00848"/>
    </source>
</evidence>
<evidence type="ECO:0000256" key="1">
    <source>
        <dbReference type="ARBA" id="ARBA00008455"/>
    </source>
</evidence>
<reference evidence="4 5" key="1">
    <citation type="submission" date="2024-06" db="EMBL/GenBank/DDBJ databases">
        <title>A chromosome-level genome assembly of beet webworm, Loxostege sticticalis.</title>
        <authorList>
            <person name="Zhang Y."/>
        </authorList>
    </citation>
    <scope>NUCLEOTIDE SEQUENCE [LARGE SCALE GENOMIC DNA]</scope>
    <source>
        <strain evidence="4">AQ028</strain>
        <tissue evidence="4">Male pupae</tissue>
    </source>
</reference>
<dbReference type="Proteomes" id="UP001549921">
    <property type="component" value="Unassembled WGS sequence"/>
</dbReference>
<gene>
    <name evidence="4" type="ORF">ABMA28_009076</name>
</gene>
<feature type="domain" description="Cathepsin propeptide inhibitor" evidence="3">
    <location>
        <begin position="458"/>
        <end position="514"/>
    </location>
</feature>
<dbReference type="Pfam" id="PF00112">
    <property type="entry name" value="Peptidase_C1"/>
    <property type="match status" value="1"/>
</dbReference>
<dbReference type="AlphaFoldDB" id="A0ABD0SC41"/>
<organism evidence="4 5">
    <name type="scientific">Loxostege sticticalis</name>
    <name type="common">Beet webworm moth</name>
    <dbReference type="NCBI Taxonomy" id="481309"/>
    <lineage>
        <taxon>Eukaryota</taxon>
        <taxon>Metazoa</taxon>
        <taxon>Ecdysozoa</taxon>
        <taxon>Arthropoda</taxon>
        <taxon>Hexapoda</taxon>
        <taxon>Insecta</taxon>
        <taxon>Pterygota</taxon>
        <taxon>Neoptera</taxon>
        <taxon>Endopterygota</taxon>
        <taxon>Lepidoptera</taxon>
        <taxon>Glossata</taxon>
        <taxon>Ditrysia</taxon>
        <taxon>Pyraloidea</taxon>
        <taxon>Crambidae</taxon>
        <taxon>Pyraustinae</taxon>
        <taxon>Loxostege</taxon>
    </lineage>
</organism>
<comment type="similarity">
    <text evidence="1">Belongs to the peptidase C1 family.</text>
</comment>
<comment type="caution">
    <text evidence="4">The sequence shown here is derived from an EMBL/GenBank/DDBJ whole genome shotgun (WGS) entry which is preliminary data.</text>
</comment>
<protein>
    <submittedName>
        <fullName evidence="4">Uncharacterized protein</fullName>
    </submittedName>
</protein>
<dbReference type="SMART" id="SM00848">
    <property type="entry name" value="Inhibitor_I29"/>
    <property type="match status" value="1"/>
</dbReference>
<dbReference type="Pfam" id="PF08246">
    <property type="entry name" value="Inhibitor_I29"/>
    <property type="match status" value="1"/>
</dbReference>
<evidence type="ECO:0000259" key="2">
    <source>
        <dbReference type="SMART" id="SM00645"/>
    </source>
</evidence>
<accession>A0ABD0SC41</accession>
<dbReference type="SMART" id="SM00645">
    <property type="entry name" value="Pept_C1"/>
    <property type="match status" value="1"/>
</dbReference>
<dbReference type="PANTHER" id="PTHR12411">
    <property type="entry name" value="CYSTEINE PROTEASE FAMILY C1-RELATED"/>
    <property type="match status" value="1"/>
</dbReference>
<name>A0ABD0SC41_LOXSC</name>
<proteinExistence type="inferred from homology"/>
<dbReference type="InterPro" id="IPR038765">
    <property type="entry name" value="Papain-like_cys_pep_sf"/>
</dbReference>
<dbReference type="InterPro" id="IPR000668">
    <property type="entry name" value="Peptidase_C1A_C"/>
</dbReference>
<dbReference type="EMBL" id="JBEDNZ010000023">
    <property type="protein sequence ID" value="KAL0811623.1"/>
    <property type="molecule type" value="Genomic_DNA"/>
</dbReference>
<evidence type="ECO:0000313" key="4">
    <source>
        <dbReference type="EMBL" id="KAL0811623.1"/>
    </source>
</evidence>
<sequence>MKTNTDSSYSNIQRPDWVKGTVRLNVPVDADGQLSPVLLLPVPVPVKGYSLGKQQTSQLPDKISISDVYAIPPASQPASRPDKISISDVYAIPPASQPASRPDKYSPSEVYAIPPAQQPAPQQDTYLNTEVYTIRPTQEREPQPPSSELLELFRAQQPTAPHLPPIVTREWRPETEKVVRPVPEPLPGASGNVVVQAVELPAPSAENGRARAKSFAGYSPAPPKELLKEPAPLRFDRPLVVRGEVTVPRADYTEAYTARWDPASGAATMVLHQGTASTHRMVTGEGQVKRVLRKVDRTGEQPMHRCVVIPQSTLTPTDKNPPFLPDTKGFGFKGYVQYGDVKAELWKQSMTGAPGELGGARGEALTYRHELLVSRAQGGVPMPLMYSVAVDSSVLGRDCDGHVHRFFEAREEQHEPDHFTIDLAKSCDATEQTNDMAKVEPLREFTMLQRDPGFEDKFNEYKAKYERKYADDVEEAVRKNVLLQTRRFVSSGNRVGATFSVGTNYLSDWLNKERHQLLGALPDAGGSEQFPYARQQLYAMERKLPAEFDWRERGAVTPVRFQDACSSCWAFAVTGAVEGALFRRTRRLVPLSEKCLVDCAKPYVSSVEQCVARRVTPVTRISAFVNVTHDSVPALKVAIRRHVPTVVIIDGTYQSLASYKAGVYEDNRCSRESRNHAVLAVGYGGTAEEPHFILKNSWAASWGEGGYVRMYGPTNTCGVLNQPSYPRLEPEDVVRVPAEAPPTAA</sequence>
<dbReference type="InterPro" id="IPR013128">
    <property type="entry name" value="Peptidase_C1A"/>
</dbReference>
<dbReference type="InterPro" id="IPR013201">
    <property type="entry name" value="Prot_inhib_I29"/>
</dbReference>
<dbReference type="Gene3D" id="3.90.70.10">
    <property type="entry name" value="Cysteine proteinases"/>
    <property type="match status" value="2"/>
</dbReference>
<feature type="domain" description="Peptidase C1A papain C-terminal" evidence="2">
    <location>
        <begin position="544"/>
        <end position="727"/>
    </location>
</feature>
<dbReference type="CDD" id="cd02248">
    <property type="entry name" value="Peptidase_C1A"/>
    <property type="match status" value="1"/>
</dbReference>
<dbReference type="InterPro" id="IPR039417">
    <property type="entry name" value="Peptidase_C1A_papain-like"/>
</dbReference>
<evidence type="ECO:0000313" key="5">
    <source>
        <dbReference type="Proteomes" id="UP001549921"/>
    </source>
</evidence>